<gene>
    <name evidence="1" type="primary">Necator_chrI.g1742</name>
    <name evidence="1" type="ORF">RB195_005616</name>
</gene>
<proteinExistence type="predicted"/>
<evidence type="ECO:0000313" key="1">
    <source>
        <dbReference type="EMBL" id="KAK6728066.1"/>
    </source>
</evidence>
<accession>A0ABR1BSM0</accession>
<evidence type="ECO:0000313" key="2">
    <source>
        <dbReference type="Proteomes" id="UP001303046"/>
    </source>
</evidence>
<comment type="caution">
    <text evidence="1">The sequence shown here is derived from an EMBL/GenBank/DDBJ whole genome shotgun (WGS) entry which is preliminary data.</text>
</comment>
<organism evidence="1 2">
    <name type="scientific">Necator americanus</name>
    <name type="common">Human hookworm</name>
    <dbReference type="NCBI Taxonomy" id="51031"/>
    <lineage>
        <taxon>Eukaryota</taxon>
        <taxon>Metazoa</taxon>
        <taxon>Ecdysozoa</taxon>
        <taxon>Nematoda</taxon>
        <taxon>Chromadorea</taxon>
        <taxon>Rhabditida</taxon>
        <taxon>Rhabditina</taxon>
        <taxon>Rhabditomorpha</taxon>
        <taxon>Strongyloidea</taxon>
        <taxon>Ancylostomatidae</taxon>
        <taxon>Bunostominae</taxon>
        <taxon>Necator</taxon>
    </lineage>
</organism>
<keyword evidence="2" id="KW-1185">Reference proteome</keyword>
<dbReference type="EMBL" id="JAVFWL010000001">
    <property type="protein sequence ID" value="KAK6728066.1"/>
    <property type="molecule type" value="Genomic_DNA"/>
</dbReference>
<protein>
    <submittedName>
        <fullName evidence="1">Uncharacterized protein</fullName>
    </submittedName>
</protein>
<reference evidence="1 2" key="1">
    <citation type="submission" date="2023-08" db="EMBL/GenBank/DDBJ databases">
        <title>A Necator americanus chromosomal reference genome.</title>
        <authorList>
            <person name="Ilik V."/>
            <person name="Petrzelkova K.J."/>
            <person name="Pardy F."/>
            <person name="Fuh T."/>
            <person name="Niatou-Singa F.S."/>
            <person name="Gouil Q."/>
            <person name="Baker L."/>
            <person name="Ritchie M.E."/>
            <person name="Jex A.R."/>
            <person name="Gazzola D."/>
            <person name="Li H."/>
            <person name="Toshio Fujiwara R."/>
            <person name="Zhan B."/>
            <person name="Aroian R.V."/>
            <person name="Pafco B."/>
            <person name="Schwarz E.M."/>
        </authorList>
    </citation>
    <scope>NUCLEOTIDE SEQUENCE [LARGE SCALE GENOMIC DNA]</scope>
    <source>
        <strain evidence="1 2">Aroian</strain>
        <tissue evidence="1">Whole animal</tissue>
    </source>
</reference>
<name>A0ABR1BSM0_NECAM</name>
<sequence>MKRDRDEMRRQHLFDEARKASLVFRRQLSTAEHSDTAHSTHDWCRWRARGRFVSVLEVSNRITLWIASLTADGDVQNSTTLT</sequence>
<dbReference type="Proteomes" id="UP001303046">
    <property type="component" value="Unassembled WGS sequence"/>
</dbReference>